<dbReference type="KEGG" id="bteq:G4P54_00905"/>
<dbReference type="GO" id="GO:0008757">
    <property type="term" value="F:S-adenosylmethionine-dependent methyltransferase activity"/>
    <property type="evidence" value="ECO:0007669"/>
    <property type="project" value="InterPro"/>
</dbReference>
<dbReference type="CDD" id="cd02440">
    <property type="entry name" value="AdoMet_MTases"/>
    <property type="match status" value="1"/>
</dbReference>
<protein>
    <submittedName>
        <fullName evidence="2">Class I SAM-dependent methyltransferase</fullName>
    </submittedName>
</protein>
<name>A0A6H0WDC8_9BACI</name>
<gene>
    <name evidence="2" type="ORF">G4P54_00905</name>
</gene>
<organism evidence="2 3">
    <name type="scientific">Bacillus tequilensis</name>
    <dbReference type="NCBI Taxonomy" id="227866"/>
    <lineage>
        <taxon>Bacteria</taxon>
        <taxon>Bacillati</taxon>
        <taxon>Bacillota</taxon>
        <taxon>Bacilli</taxon>
        <taxon>Bacillales</taxon>
        <taxon>Bacillaceae</taxon>
        <taxon>Bacillus</taxon>
    </lineage>
</organism>
<dbReference type="Gene3D" id="3.40.50.150">
    <property type="entry name" value="Vaccinia Virus protein VP39"/>
    <property type="match status" value="1"/>
</dbReference>
<accession>A0A6H0WDC8</accession>
<dbReference type="Pfam" id="PF08241">
    <property type="entry name" value="Methyltransf_11"/>
    <property type="match status" value="1"/>
</dbReference>
<evidence type="ECO:0000313" key="3">
    <source>
        <dbReference type="Proteomes" id="UP000501914"/>
    </source>
</evidence>
<feature type="domain" description="Methyltransferase type 11" evidence="1">
    <location>
        <begin position="63"/>
        <end position="158"/>
    </location>
</feature>
<keyword evidence="2" id="KW-0489">Methyltransferase</keyword>
<dbReference type="GO" id="GO:0032259">
    <property type="term" value="P:methylation"/>
    <property type="evidence" value="ECO:0007669"/>
    <property type="project" value="UniProtKB-KW"/>
</dbReference>
<dbReference type="Proteomes" id="UP000501914">
    <property type="component" value="Chromosome"/>
</dbReference>
<dbReference type="SUPFAM" id="SSF53335">
    <property type="entry name" value="S-adenosyl-L-methionine-dependent methyltransferases"/>
    <property type="match status" value="1"/>
</dbReference>
<keyword evidence="2" id="KW-0808">Transferase</keyword>
<dbReference type="AlphaFoldDB" id="A0A6H0WDC8"/>
<proteinExistence type="predicted"/>
<evidence type="ECO:0000259" key="1">
    <source>
        <dbReference type="Pfam" id="PF08241"/>
    </source>
</evidence>
<dbReference type="InterPro" id="IPR029063">
    <property type="entry name" value="SAM-dependent_MTases_sf"/>
</dbReference>
<sequence length="255" mass="28455">MNALVDHNSKAWDRKVETGNEWTAAVEQHVIEQAKAGNWDLRVTPMKNVPKDWFPPIKGLKVLCLASGGGQQGPVLAAAGADVTVLDNSEKQLDQDRMVAERDSLTIHTVKGTMNDLSQFKDESFDVIVHPVANVFIENVLPVWKEAHRVLKRNGALISGFVNPVVFLFDVELEQQGILKVKHSIPYADSEDLPKHKVKRLIENNEALEFGHSLEDQIKGQIDAGFIVTGFYEDKGGFVLDQYIHTYCATRSVKL</sequence>
<keyword evidence="3" id="KW-1185">Reference proteome</keyword>
<dbReference type="InterPro" id="IPR013216">
    <property type="entry name" value="Methyltransf_11"/>
</dbReference>
<reference evidence="2 3" key="1">
    <citation type="submission" date="2020-02" db="EMBL/GenBank/DDBJ databases">
        <title>Genome sequencing, annotation and comparative genomic analysis of Bacillus tequilensis EA-CB0015, an effective biological control agent against Pseudocercospora fijiensis in banana plants.</title>
        <authorList>
            <person name="Cuellar-Gaviria T.Z."/>
            <person name="Ju K.-S."/>
            <person name="Villegas-Escobar V."/>
        </authorList>
    </citation>
    <scope>NUCLEOTIDE SEQUENCE [LARGE SCALE GENOMIC DNA]</scope>
    <source>
        <strain evidence="2 3">EA-CB0015</strain>
    </source>
</reference>
<dbReference type="EMBL" id="CP048852">
    <property type="protein sequence ID" value="QIW78520.1"/>
    <property type="molecule type" value="Genomic_DNA"/>
</dbReference>
<evidence type="ECO:0000313" key="2">
    <source>
        <dbReference type="EMBL" id="QIW78520.1"/>
    </source>
</evidence>
<dbReference type="RefSeq" id="WP_167871496.1">
    <property type="nucleotide sequence ID" value="NZ_CP048852.1"/>
</dbReference>